<dbReference type="PROSITE" id="PS51257">
    <property type="entry name" value="PROKAR_LIPOPROTEIN"/>
    <property type="match status" value="1"/>
</dbReference>
<organism evidence="1 2">
    <name type="scientific">Panacibacter ginsenosidivorans</name>
    <dbReference type="NCBI Taxonomy" id="1813871"/>
    <lineage>
        <taxon>Bacteria</taxon>
        <taxon>Pseudomonadati</taxon>
        <taxon>Bacteroidota</taxon>
        <taxon>Chitinophagia</taxon>
        <taxon>Chitinophagales</taxon>
        <taxon>Chitinophagaceae</taxon>
        <taxon>Panacibacter</taxon>
    </lineage>
</organism>
<evidence type="ECO:0000313" key="2">
    <source>
        <dbReference type="Proteomes" id="UP000321533"/>
    </source>
</evidence>
<dbReference type="EMBL" id="CP042435">
    <property type="protein sequence ID" value="QEC69441.1"/>
    <property type="molecule type" value="Genomic_DNA"/>
</dbReference>
<keyword evidence="2" id="KW-1185">Reference proteome</keyword>
<dbReference type="OrthoDB" id="9801163at2"/>
<accession>A0A5B8VEN7</accession>
<dbReference type="SUPFAM" id="SSF51445">
    <property type="entry name" value="(Trans)glycosidases"/>
    <property type="match status" value="1"/>
</dbReference>
<evidence type="ECO:0000313" key="1">
    <source>
        <dbReference type="EMBL" id="QEC69441.1"/>
    </source>
</evidence>
<protein>
    <recommendedName>
        <fullName evidence="3">Arabinogalactan endo-beta-1,4-galactanase</fullName>
    </recommendedName>
</protein>
<proteinExistence type="predicted"/>
<dbReference type="AlphaFoldDB" id="A0A5B8VEN7"/>
<evidence type="ECO:0008006" key="3">
    <source>
        <dbReference type="Google" id="ProtNLM"/>
    </source>
</evidence>
<gene>
    <name evidence="1" type="ORF">FRZ67_19825</name>
</gene>
<dbReference type="KEGG" id="pgin:FRZ67_19825"/>
<dbReference type="Proteomes" id="UP000321533">
    <property type="component" value="Chromosome"/>
</dbReference>
<sequence length="406" mass="45553">MYRVNPVVLTLALFVIVICSCTKIEKKENVVNNQVGSSLNQPVYKNPFGVLISKSNGISLGDADAVQLAKDLGVQYVRLSLESGNWDDSLKRRSFLNTYKSFVTATPAIQVLLNINWRNAKGSVPFPGASPEYKTYITNVLDTLMSGRYAAPALVVVENEENNPNFHAIATKGDLDKYLDELKYAVQVCKARNIKVCNAGFTSLGMHLLVWDYYKNILQDSIAAQTFMHEILPPESTVDFNTSKFQKKLKIVKYLMDAYPTVDMDYFNFHWYEPVQALFWLDSTLPHSIDTNNISQGALEDVVNYLRYHAPIAGKTIITNETGQITTSPEIPKEITCALQAFPIVSWYSGDGGFDDDRKALYKAVALHNAKRTTPVYTLRPNGVAFKTNIANIIADPYDYCQSFFK</sequence>
<dbReference type="InterPro" id="IPR017853">
    <property type="entry name" value="GH"/>
</dbReference>
<dbReference type="RefSeq" id="WP_147192318.1">
    <property type="nucleotide sequence ID" value="NZ_CP042435.1"/>
</dbReference>
<reference evidence="1 2" key="1">
    <citation type="journal article" date="2016" name="Int. J. Syst. Evol. Microbiol.">
        <title>Panacibacter ginsenosidivorans gen. nov., sp. nov., with ginsenoside converting activity isolated from soil of a ginseng field.</title>
        <authorList>
            <person name="Siddiqi M.Z."/>
            <person name="Muhammad Shafi S."/>
            <person name="Choi K.D."/>
            <person name="Im W.T."/>
        </authorList>
    </citation>
    <scope>NUCLEOTIDE SEQUENCE [LARGE SCALE GENOMIC DNA]</scope>
    <source>
        <strain evidence="1 2">Gsoil1550</strain>
    </source>
</reference>
<name>A0A5B8VEN7_9BACT</name>